<proteinExistence type="predicted"/>
<gene>
    <name evidence="1" type="ORF">LCGC14_1911620</name>
</gene>
<name>A0A0F9I7I4_9ZZZZ</name>
<accession>A0A0F9I7I4</accession>
<comment type="caution">
    <text evidence="1">The sequence shown here is derived from an EMBL/GenBank/DDBJ whole genome shotgun (WGS) entry which is preliminary data.</text>
</comment>
<reference evidence="1" key="1">
    <citation type="journal article" date="2015" name="Nature">
        <title>Complex archaea that bridge the gap between prokaryotes and eukaryotes.</title>
        <authorList>
            <person name="Spang A."/>
            <person name="Saw J.H."/>
            <person name="Jorgensen S.L."/>
            <person name="Zaremba-Niedzwiedzka K."/>
            <person name="Martijn J."/>
            <person name="Lind A.E."/>
            <person name="van Eijk R."/>
            <person name="Schleper C."/>
            <person name="Guy L."/>
            <person name="Ettema T.J."/>
        </authorList>
    </citation>
    <scope>NUCLEOTIDE SEQUENCE</scope>
</reference>
<evidence type="ECO:0000313" key="1">
    <source>
        <dbReference type="EMBL" id="KKL89745.1"/>
    </source>
</evidence>
<dbReference type="EMBL" id="LAZR01020201">
    <property type="protein sequence ID" value="KKL89745.1"/>
    <property type="molecule type" value="Genomic_DNA"/>
</dbReference>
<dbReference type="AlphaFoldDB" id="A0A0F9I7I4"/>
<protein>
    <submittedName>
        <fullName evidence="1">Uncharacterized protein</fullName>
    </submittedName>
</protein>
<organism evidence="1">
    <name type="scientific">marine sediment metagenome</name>
    <dbReference type="NCBI Taxonomy" id="412755"/>
    <lineage>
        <taxon>unclassified sequences</taxon>
        <taxon>metagenomes</taxon>
        <taxon>ecological metagenomes</taxon>
    </lineage>
</organism>
<sequence>MAQPMPESVKVARAGHVIATPTTIAGEKFDIKIGPDEIMVLLAFHWWWRAELGAAGVGDVVMGLWRKSETMPPGNDCFEESPDMIWAQTDTIFTTAVGQDDLSNAAYITLPWPLTLIRPPQFVMRTTRLLNIRAEMRLYYLLREISNVDLAKLMVKDHA</sequence>